<accession>A0A645ENC2</accession>
<proteinExistence type="predicted"/>
<evidence type="ECO:0000256" key="1">
    <source>
        <dbReference type="SAM" id="MobiDB-lite"/>
    </source>
</evidence>
<name>A0A645ENC2_9ZZZZ</name>
<dbReference type="AlphaFoldDB" id="A0A645ENC2"/>
<comment type="caution">
    <text evidence="2">The sequence shown here is derived from an EMBL/GenBank/DDBJ whole genome shotgun (WGS) entry which is preliminary data.</text>
</comment>
<protein>
    <submittedName>
        <fullName evidence="2">Uncharacterized protein</fullName>
    </submittedName>
</protein>
<feature type="region of interest" description="Disordered" evidence="1">
    <location>
        <begin position="143"/>
        <end position="172"/>
    </location>
</feature>
<dbReference type="EMBL" id="VSSQ01048582">
    <property type="protein sequence ID" value="MPN02629.1"/>
    <property type="molecule type" value="Genomic_DNA"/>
</dbReference>
<reference evidence="2" key="1">
    <citation type="submission" date="2019-08" db="EMBL/GenBank/DDBJ databases">
        <authorList>
            <person name="Kucharzyk K."/>
            <person name="Murdoch R.W."/>
            <person name="Higgins S."/>
            <person name="Loffler F."/>
        </authorList>
    </citation>
    <scope>NUCLEOTIDE SEQUENCE</scope>
</reference>
<sequence>MAMAMSNPTAKGIEPSPAWAHSVARSALANRFQVNHRQAASSSQMPHLRRIWRTNVSGPLTASKVARPPKNRVHSIGLANRLASLKARAPNRLAASRMTMISNAPQPISCSRFNNAGRLAPLAPRLSLSAAMADSPVSLPITPTAASSSTPTILAGRPGQGAARQRWFGEAR</sequence>
<gene>
    <name evidence="2" type="ORF">SDC9_149845</name>
</gene>
<feature type="compositionally biased region" description="Low complexity" evidence="1">
    <location>
        <begin position="143"/>
        <end position="155"/>
    </location>
</feature>
<evidence type="ECO:0000313" key="2">
    <source>
        <dbReference type="EMBL" id="MPN02629.1"/>
    </source>
</evidence>
<organism evidence="2">
    <name type="scientific">bioreactor metagenome</name>
    <dbReference type="NCBI Taxonomy" id="1076179"/>
    <lineage>
        <taxon>unclassified sequences</taxon>
        <taxon>metagenomes</taxon>
        <taxon>ecological metagenomes</taxon>
    </lineage>
</organism>